<dbReference type="GO" id="GO:0006777">
    <property type="term" value="P:Mo-molybdopterin cofactor biosynthetic process"/>
    <property type="evidence" value="ECO:0007669"/>
    <property type="project" value="UniProtKB-UniRule"/>
</dbReference>
<keyword evidence="7 13" id="KW-0479">Metal-binding</keyword>
<evidence type="ECO:0000256" key="3">
    <source>
        <dbReference type="ARBA" id="ARBA00007589"/>
    </source>
</evidence>
<dbReference type="CDD" id="cd00887">
    <property type="entry name" value="MoeA"/>
    <property type="match status" value="1"/>
</dbReference>
<dbReference type="SUPFAM" id="SSF53218">
    <property type="entry name" value="Molybdenum cofactor biosynthesis proteins"/>
    <property type="match status" value="2"/>
</dbReference>
<feature type="region of interest" description="Disordered" evidence="14">
    <location>
        <begin position="208"/>
        <end position="245"/>
    </location>
</feature>
<dbReference type="Gene3D" id="3.40.980.10">
    <property type="entry name" value="MoaB/Mog-like domain"/>
    <property type="match status" value="2"/>
</dbReference>
<dbReference type="Pfam" id="PF03453">
    <property type="entry name" value="MoeA_N"/>
    <property type="match status" value="1"/>
</dbReference>
<evidence type="ECO:0000256" key="5">
    <source>
        <dbReference type="ARBA" id="ARBA00022505"/>
    </source>
</evidence>
<evidence type="ECO:0000256" key="9">
    <source>
        <dbReference type="ARBA" id="ARBA00022840"/>
    </source>
</evidence>
<dbReference type="CDD" id="cd00886">
    <property type="entry name" value="MogA_MoaB"/>
    <property type="match status" value="1"/>
</dbReference>
<dbReference type="PROSITE" id="PS01079">
    <property type="entry name" value="MOCF_BIOSYNTHESIS_2"/>
    <property type="match status" value="1"/>
</dbReference>
<dbReference type="GO" id="GO:0005829">
    <property type="term" value="C:cytosol"/>
    <property type="evidence" value="ECO:0007669"/>
    <property type="project" value="TreeGrafter"/>
</dbReference>
<comment type="catalytic activity">
    <reaction evidence="13">
        <text>adenylyl-molybdopterin + molybdate = Mo-molybdopterin + AMP + H(+)</text>
        <dbReference type="Rhea" id="RHEA:35047"/>
        <dbReference type="ChEBI" id="CHEBI:15378"/>
        <dbReference type="ChEBI" id="CHEBI:36264"/>
        <dbReference type="ChEBI" id="CHEBI:62727"/>
        <dbReference type="ChEBI" id="CHEBI:71302"/>
        <dbReference type="ChEBI" id="CHEBI:456215"/>
    </reaction>
</comment>
<dbReference type="Gene3D" id="2.170.190.11">
    <property type="entry name" value="Molybdopterin biosynthesis moea protein, domain 3"/>
    <property type="match status" value="1"/>
</dbReference>
<comment type="catalytic activity">
    <reaction evidence="13">
        <text>molybdopterin + ATP + H(+) = adenylyl-molybdopterin + diphosphate</text>
        <dbReference type="Rhea" id="RHEA:31331"/>
        <dbReference type="ChEBI" id="CHEBI:15378"/>
        <dbReference type="ChEBI" id="CHEBI:30616"/>
        <dbReference type="ChEBI" id="CHEBI:33019"/>
        <dbReference type="ChEBI" id="CHEBI:58698"/>
        <dbReference type="ChEBI" id="CHEBI:62727"/>
    </reaction>
</comment>
<evidence type="ECO:0000256" key="4">
    <source>
        <dbReference type="ARBA" id="ARBA00008339"/>
    </source>
</evidence>
<feature type="non-terminal residue" evidence="16">
    <location>
        <position position="1"/>
    </location>
</feature>
<dbReference type="GO" id="GO:0046872">
    <property type="term" value="F:metal ion binding"/>
    <property type="evidence" value="ECO:0007669"/>
    <property type="project" value="UniProtKB-UniRule"/>
</dbReference>
<dbReference type="InterPro" id="IPR036135">
    <property type="entry name" value="MoeA_linker/N_sf"/>
</dbReference>
<dbReference type="FunFam" id="2.170.190.11:FF:000001">
    <property type="entry name" value="Molybdopterin molybdenumtransferase"/>
    <property type="match status" value="1"/>
</dbReference>
<feature type="domain" description="MoaB/Mog" evidence="15">
    <location>
        <begin position="444"/>
        <end position="587"/>
    </location>
</feature>
<dbReference type="FunFam" id="3.40.980.10:FF:000001">
    <property type="entry name" value="Molybdopterin molybdenumtransferase"/>
    <property type="match status" value="1"/>
</dbReference>
<evidence type="ECO:0000313" key="17">
    <source>
        <dbReference type="Proteomes" id="UP001174909"/>
    </source>
</evidence>
<name>A0AA35WKX1_GEOBA</name>
<dbReference type="InterPro" id="IPR001453">
    <property type="entry name" value="MoaB/Mog_dom"/>
</dbReference>
<dbReference type="GO" id="GO:0005524">
    <property type="term" value="F:ATP binding"/>
    <property type="evidence" value="ECO:0007669"/>
    <property type="project" value="UniProtKB-UniRule"/>
</dbReference>
<evidence type="ECO:0000256" key="6">
    <source>
        <dbReference type="ARBA" id="ARBA00022679"/>
    </source>
</evidence>
<comment type="cofactor">
    <cofactor evidence="1 13">
        <name>Mg(2+)</name>
        <dbReference type="ChEBI" id="CHEBI:18420"/>
    </cofactor>
</comment>
<dbReference type="EMBL" id="CASHTH010002056">
    <property type="protein sequence ID" value="CAI8024174.1"/>
    <property type="molecule type" value="Genomic_DNA"/>
</dbReference>
<dbReference type="PANTHER" id="PTHR10192:SF5">
    <property type="entry name" value="GEPHYRIN"/>
    <property type="match status" value="1"/>
</dbReference>
<dbReference type="InterPro" id="IPR038987">
    <property type="entry name" value="MoeA-like"/>
</dbReference>
<dbReference type="SUPFAM" id="SSF63882">
    <property type="entry name" value="MoeA N-terminal region -like"/>
    <property type="match status" value="1"/>
</dbReference>
<evidence type="ECO:0000256" key="2">
    <source>
        <dbReference type="ARBA" id="ARBA00005046"/>
    </source>
</evidence>
<dbReference type="Gene3D" id="3.90.105.10">
    <property type="entry name" value="Molybdopterin biosynthesis moea protein, domain 2"/>
    <property type="match status" value="1"/>
</dbReference>
<dbReference type="InterPro" id="IPR005110">
    <property type="entry name" value="MoeA_linker/N"/>
</dbReference>
<organism evidence="16 17">
    <name type="scientific">Geodia barretti</name>
    <name type="common">Barrett's horny sponge</name>
    <dbReference type="NCBI Taxonomy" id="519541"/>
    <lineage>
        <taxon>Eukaryota</taxon>
        <taxon>Metazoa</taxon>
        <taxon>Porifera</taxon>
        <taxon>Demospongiae</taxon>
        <taxon>Heteroscleromorpha</taxon>
        <taxon>Tetractinellida</taxon>
        <taxon>Astrophorina</taxon>
        <taxon>Geodiidae</taxon>
        <taxon>Geodia</taxon>
    </lineage>
</organism>
<keyword evidence="5 13" id="KW-0500">Molybdenum</keyword>
<evidence type="ECO:0000256" key="14">
    <source>
        <dbReference type="SAM" id="MobiDB-lite"/>
    </source>
</evidence>
<comment type="function">
    <text evidence="13">Catalyzes two steps in the biosynthesis of the molybdenum cofactor. In the first step, molybdopterin is adenylated. Subsequently, molybdate is inserted into adenylated molybdopterin and AMP is released.</text>
</comment>
<keyword evidence="11 13" id="KW-0501">Molybdenum cofactor biosynthesis</keyword>
<evidence type="ECO:0000259" key="15">
    <source>
        <dbReference type="SMART" id="SM00852"/>
    </source>
</evidence>
<comment type="pathway">
    <text evidence="2 13">Cofactor biosynthesis; molybdopterin biosynthesis.</text>
</comment>
<comment type="similarity">
    <text evidence="3">In the N-terminal section; belongs to the MoaB/Mog family.</text>
</comment>
<dbReference type="AlphaFoldDB" id="A0AA35WKX1"/>
<comment type="similarity">
    <text evidence="13">Belongs to the MoeA family.</text>
</comment>
<evidence type="ECO:0000256" key="8">
    <source>
        <dbReference type="ARBA" id="ARBA00022741"/>
    </source>
</evidence>
<feature type="domain" description="MoaB/Mog" evidence="15">
    <location>
        <begin position="45"/>
        <end position="192"/>
    </location>
</feature>
<dbReference type="NCBIfam" id="TIGR00177">
    <property type="entry name" value="molyb_syn"/>
    <property type="match status" value="2"/>
</dbReference>
<evidence type="ECO:0000256" key="7">
    <source>
        <dbReference type="ARBA" id="ARBA00022723"/>
    </source>
</evidence>
<evidence type="ECO:0000256" key="12">
    <source>
        <dbReference type="ARBA" id="ARBA00023268"/>
    </source>
</evidence>
<comment type="similarity">
    <text evidence="4">In the C-terminal section; belongs to the MoeA family.</text>
</comment>
<dbReference type="NCBIfam" id="NF045515">
    <property type="entry name" value="Glp_gephyrin"/>
    <property type="match status" value="1"/>
</dbReference>
<accession>A0AA35WKX1</accession>
<evidence type="ECO:0000313" key="16">
    <source>
        <dbReference type="EMBL" id="CAI8024174.1"/>
    </source>
</evidence>
<comment type="caution">
    <text evidence="16">The sequence shown here is derived from an EMBL/GenBank/DDBJ whole genome shotgun (WGS) entry which is preliminary data.</text>
</comment>
<dbReference type="PANTHER" id="PTHR10192">
    <property type="entry name" value="MOLYBDOPTERIN BIOSYNTHESIS PROTEIN"/>
    <property type="match status" value="1"/>
</dbReference>
<dbReference type="InterPro" id="IPR036425">
    <property type="entry name" value="MoaB/Mog-like_dom_sf"/>
</dbReference>
<dbReference type="SMART" id="SM00852">
    <property type="entry name" value="MoCF_biosynth"/>
    <property type="match status" value="2"/>
</dbReference>
<keyword evidence="6 13" id="KW-0808">Transferase</keyword>
<evidence type="ECO:0000256" key="11">
    <source>
        <dbReference type="ARBA" id="ARBA00023150"/>
    </source>
</evidence>
<dbReference type="InterPro" id="IPR008284">
    <property type="entry name" value="MoCF_biosynth_CS"/>
</dbReference>
<evidence type="ECO:0000256" key="10">
    <source>
        <dbReference type="ARBA" id="ARBA00022842"/>
    </source>
</evidence>
<protein>
    <submittedName>
        <fullName evidence="16">Gephyrin</fullName>
    </submittedName>
</protein>
<dbReference type="GO" id="GO:0061598">
    <property type="term" value="F:molybdopterin adenylyltransferase activity"/>
    <property type="evidence" value="ECO:0007669"/>
    <property type="project" value="UniProtKB-UniRule"/>
</dbReference>
<keyword evidence="17" id="KW-1185">Reference proteome</keyword>
<proteinExistence type="inferred from homology"/>
<keyword evidence="10 13" id="KW-0460">Magnesium</keyword>
<dbReference type="GO" id="GO:0061599">
    <property type="term" value="F:molybdopterin molybdotransferase activity"/>
    <property type="evidence" value="ECO:0007669"/>
    <property type="project" value="UniProtKB-UniRule"/>
</dbReference>
<keyword evidence="8" id="KW-0547">Nucleotide-binding</keyword>
<sequence>MGLLASAVTSVRNTVPFLRPLRELIIGFAITGWLISKIPISEEAKAKSLSDSRHRGEAQDKSGPQLKSLLCRRLSIAEEHVETACVPDNVQDIQEILKKWSDDLKLGLILTSGGTGFASRDVTPEATREVLTKEAPGLAIAMITGSLAITPLAMLSRLVCGIRHSSLIINLPGSTKGSKECFEFVLPALPHALELLSGSPQVSLTHSQMQENSRGNISGGPHVCPHGHHHHQATTNQDTSPKKRTKADFYGSVASRPRTSPYPLVPVTQALETVLQQAPLLPPTSLSSLTEALGAVIAEDVVAHEPHPPFPASVKDGYAVIAADGPGERTVLGPVTAGEKPSVEVSSGGVCRITTGAPLPPGADAVVQVEDTELLETSEDGTEEKRVRILSTVKPGHDVRPVGSDIGSGEKVLAAGDRLGPAELGILAAVGITTVKAHRRPRVGVLSTGNEVVEPGRPRVPGQIYDSNRTTLMGATREQGIPPLDLGIASDDRESLVSCLEKALDEVDVLITSGGVSMGEKDLLKPVLEEHFNATIHFGRVLMKPGKPTTFATVNRGGNTNLVFALPGNPVSSVVSFYLFVVPALRKMAGWRHRPPLTHLCPG</sequence>
<dbReference type="FunFam" id="3.40.980.10:FF:000002">
    <property type="entry name" value="Molybdopterin molybdenumtransferase"/>
    <property type="match status" value="1"/>
</dbReference>
<dbReference type="Proteomes" id="UP001174909">
    <property type="component" value="Unassembled WGS sequence"/>
</dbReference>
<gene>
    <name evidence="16" type="ORF">GBAR_LOCUS14058</name>
</gene>
<evidence type="ECO:0000256" key="13">
    <source>
        <dbReference type="RuleBase" id="RU365090"/>
    </source>
</evidence>
<keyword evidence="12" id="KW-0511">Multifunctional enzyme</keyword>
<evidence type="ECO:0000256" key="1">
    <source>
        <dbReference type="ARBA" id="ARBA00001946"/>
    </source>
</evidence>
<keyword evidence="9" id="KW-0067">ATP-binding</keyword>
<reference evidence="16" key="1">
    <citation type="submission" date="2023-03" db="EMBL/GenBank/DDBJ databases">
        <authorList>
            <person name="Steffen K."/>
            <person name="Cardenas P."/>
        </authorList>
    </citation>
    <scope>NUCLEOTIDE SEQUENCE</scope>
</reference>
<dbReference type="Pfam" id="PF00994">
    <property type="entry name" value="MoCF_biosynth"/>
    <property type="match status" value="2"/>
</dbReference>